<organism evidence="2 3">
    <name type="scientific">Stylosanthes scabra</name>
    <dbReference type="NCBI Taxonomy" id="79078"/>
    <lineage>
        <taxon>Eukaryota</taxon>
        <taxon>Viridiplantae</taxon>
        <taxon>Streptophyta</taxon>
        <taxon>Embryophyta</taxon>
        <taxon>Tracheophyta</taxon>
        <taxon>Spermatophyta</taxon>
        <taxon>Magnoliopsida</taxon>
        <taxon>eudicotyledons</taxon>
        <taxon>Gunneridae</taxon>
        <taxon>Pentapetalae</taxon>
        <taxon>rosids</taxon>
        <taxon>fabids</taxon>
        <taxon>Fabales</taxon>
        <taxon>Fabaceae</taxon>
        <taxon>Papilionoideae</taxon>
        <taxon>50 kb inversion clade</taxon>
        <taxon>dalbergioids sensu lato</taxon>
        <taxon>Dalbergieae</taxon>
        <taxon>Pterocarpus clade</taxon>
        <taxon>Stylosanthes</taxon>
    </lineage>
</organism>
<dbReference type="CDD" id="cd00590">
    <property type="entry name" value="RRM_SF"/>
    <property type="match status" value="1"/>
</dbReference>
<evidence type="ECO:0000313" key="2">
    <source>
        <dbReference type="EMBL" id="MED6131262.1"/>
    </source>
</evidence>
<evidence type="ECO:0000313" key="3">
    <source>
        <dbReference type="Proteomes" id="UP001341840"/>
    </source>
</evidence>
<gene>
    <name evidence="2" type="ORF">PIB30_008302</name>
</gene>
<dbReference type="Gene3D" id="3.30.70.330">
    <property type="match status" value="1"/>
</dbReference>
<comment type="caution">
    <text evidence="2">The sequence shown here is derived from an EMBL/GenBank/DDBJ whole genome shotgun (WGS) entry which is preliminary data.</text>
</comment>
<keyword evidence="3" id="KW-1185">Reference proteome</keyword>
<dbReference type="InterPro" id="IPR035979">
    <property type="entry name" value="RBD_domain_sf"/>
</dbReference>
<dbReference type="Proteomes" id="UP001341840">
    <property type="component" value="Unassembled WGS sequence"/>
</dbReference>
<reference evidence="2 3" key="1">
    <citation type="journal article" date="2023" name="Plants (Basel)">
        <title>Bridging the Gap: Combining Genomics and Transcriptomics Approaches to Understand Stylosanthes scabra, an Orphan Legume from the Brazilian Caatinga.</title>
        <authorList>
            <person name="Ferreira-Neto J.R.C."/>
            <person name="da Silva M.D."/>
            <person name="Binneck E."/>
            <person name="de Melo N.F."/>
            <person name="da Silva R.H."/>
            <person name="de Melo A.L.T.M."/>
            <person name="Pandolfi V."/>
            <person name="Bustamante F.O."/>
            <person name="Brasileiro-Vidal A.C."/>
            <person name="Benko-Iseppon A.M."/>
        </authorList>
    </citation>
    <scope>NUCLEOTIDE SEQUENCE [LARGE SCALE GENOMIC DNA]</scope>
    <source>
        <tissue evidence="2">Leaves</tissue>
    </source>
</reference>
<name>A0ABU6S4P2_9FABA</name>
<sequence>MRESEGEKYGEGSGYTERRNKERVLGGLHMVFGWENMDIFISRKARLRTDGPFAFIRYITYGGAVKAVEMMNGTRWGENKLLVSKSKPRQRDTIVKPQQGSARPPELKRRIVQKWVEKKKIQADPVMAPQRQVDQRKEI</sequence>
<accession>A0ABU6S4P2</accession>
<dbReference type="EMBL" id="JASCZI010060433">
    <property type="protein sequence ID" value="MED6131262.1"/>
    <property type="molecule type" value="Genomic_DNA"/>
</dbReference>
<proteinExistence type="predicted"/>
<protein>
    <recommendedName>
        <fullName evidence="4">RRM domain-containing protein</fullName>
    </recommendedName>
</protein>
<evidence type="ECO:0000256" key="1">
    <source>
        <dbReference type="SAM" id="MobiDB-lite"/>
    </source>
</evidence>
<dbReference type="InterPro" id="IPR012677">
    <property type="entry name" value="Nucleotide-bd_a/b_plait_sf"/>
</dbReference>
<evidence type="ECO:0008006" key="4">
    <source>
        <dbReference type="Google" id="ProtNLM"/>
    </source>
</evidence>
<dbReference type="SUPFAM" id="SSF54928">
    <property type="entry name" value="RNA-binding domain, RBD"/>
    <property type="match status" value="1"/>
</dbReference>
<feature type="region of interest" description="Disordered" evidence="1">
    <location>
        <begin position="87"/>
        <end position="106"/>
    </location>
</feature>